<evidence type="ECO:0008006" key="4">
    <source>
        <dbReference type="Google" id="ProtNLM"/>
    </source>
</evidence>
<feature type="signal peptide" evidence="1">
    <location>
        <begin position="1"/>
        <end position="25"/>
    </location>
</feature>
<evidence type="ECO:0000313" key="2">
    <source>
        <dbReference type="EMBL" id="KAF1725531.1"/>
    </source>
</evidence>
<dbReference type="EMBL" id="PDWW01000009">
    <property type="protein sequence ID" value="KAF1725531.1"/>
    <property type="molecule type" value="Genomic_DNA"/>
</dbReference>
<proteinExistence type="predicted"/>
<protein>
    <recommendedName>
        <fullName evidence="4">DUF2141 domain-containing protein</fullName>
    </recommendedName>
</protein>
<dbReference type="Pfam" id="PF09912">
    <property type="entry name" value="DUF2141"/>
    <property type="match status" value="1"/>
</dbReference>
<dbReference type="Proteomes" id="UP000781710">
    <property type="component" value="Unassembled WGS sequence"/>
</dbReference>
<evidence type="ECO:0000256" key="1">
    <source>
        <dbReference type="SAM" id="SignalP"/>
    </source>
</evidence>
<accession>A0ABQ6ZHY7</accession>
<keyword evidence="3" id="KW-1185">Reference proteome</keyword>
<dbReference type="InterPro" id="IPR018673">
    <property type="entry name" value="DUF2141"/>
</dbReference>
<keyword evidence="1" id="KW-0732">Signal</keyword>
<evidence type="ECO:0000313" key="3">
    <source>
        <dbReference type="Proteomes" id="UP000781710"/>
    </source>
</evidence>
<sequence>MSRPRHYTLPLSLVLTCCAALPAWAADLTVTLHDVRAQTGLLKLAVVDSQAGWDGQAKPIQADGAPPQGNVATFVFKDLQPGAYAVLVTHDENGNGTLDSNMIGMPVEAYGFSNNPNVMRKPTWDEARFEVGAQDAAIDITLR</sequence>
<organism evidence="2 3">
    <name type="scientific">Pseudoxanthomonas japonensis</name>
    <dbReference type="NCBI Taxonomy" id="69284"/>
    <lineage>
        <taxon>Bacteria</taxon>
        <taxon>Pseudomonadati</taxon>
        <taxon>Pseudomonadota</taxon>
        <taxon>Gammaproteobacteria</taxon>
        <taxon>Lysobacterales</taxon>
        <taxon>Lysobacteraceae</taxon>
        <taxon>Pseudoxanthomonas</taxon>
    </lineage>
</organism>
<dbReference type="RefSeq" id="WP_162337517.1">
    <property type="nucleotide sequence ID" value="NZ_JBHSRQ010000015.1"/>
</dbReference>
<feature type="chain" id="PRO_5047087529" description="DUF2141 domain-containing protein" evidence="1">
    <location>
        <begin position="26"/>
        <end position="143"/>
    </location>
</feature>
<reference evidence="2 3" key="1">
    <citation type="submission" date="2017-10" db="EMBL/GenBank/DDBJ databases">
        <title>Whole genome sequencing of members of genus Pseudoxanthomonas.</title>
        <authorList>
            <person name="Kumar S."/>
            <person name="Bansal K."/>
            <person name="Kaur A."/>
            <person name="Patil P."/>
            <person name="Sharma S."/>
            <person name="Patil P.B."/>
        </authorList>
    </citation>
    <scope>NUCLEOTIDE SEQUENCE [LARGE SCALE GENOMIC DNA]</scope>
    <source>
        <strain evidence="2 3">DSM 17109</strain>
    </source>
</reference>
<gene>
    <name evidence="2" type="ORF">CSC78_08700</name>
</gene>
<name>A0ABQ6ZHY7_9GAMM</name>
<comment type="caution">
    <text evidence="2">The sequence shown here is derived from an EMBL/GenBank/DDBJ whole genome shotgun (WGS) entry which is preliminary data.</text>
</comment>